<dbReference type="AlphaFoldDB" id="A0AAV7IWK0"/>
<name>A0AAV7IWK0_9METZ</name>
<reference evidence="2 3" key="1">
    <citation type="journal article" date="2023" name="BMC Biol.">
        <title>The compact genome of the sponge Oopsacas minuta (Hexactinellida) is lacking key metazoan core genes.</title>
        <authorList>
            <person name="Santini S."/>
            <person name="Schenkelaars Q."/>
            <person name="Jourda C."/>
            <person name="Duchesne M."/>
            <person name="Belahbib H."/>
            <person name="Rocher C."/>
            <person name="Selva M."/>
            <person name="Riesgo A."/>
            <person name="Vervoort M."/>
            <person name="Leys S.P."/>
            <person name="Kodjabachian L."/>
            <person name="Le Bivic A."/>
            <person name="Borchiellini C."/>
            <person name="Claverie J.M."/>
            <person name="Renard E."/>
        </authorList>
    </citation>
    <scope>NUCLEOTIDE SEQUENCE [LARGE SCALE GENOMIC DNA]</scope>
    <source>
        <strain evidence="2">SPO-2</strain>
    </source>
</reference>
<gene>
    <name evidence="2" type="ORF">LOD99_12909</name>
</gene>
<sequence>MGRKSDIIGYVKTLDDYKTRLSLRTLLALLQKEDVFIRIEAIDLNIILRSVPEISKAQADKIKKHKRLLRKRVAKKGFEDRTKVRYTDLKRGIESLTLDKKRLLEEKLGLQNEVRVFSRNIILEGVAS</sequence>
<evidence type="ECO:0000256" key="1">
    <source>
        <dbReference type="SAM" id="Coils"/>
    </source>
</evidence>
<feature type="coiled-coil region" evidence="1">
    <location>
        <begin position="86"/>
        <end position="113"/>
    </location>
</feature>
<protein>
    <submittedName>
        <fullName evidence="2">Uncharacterized protein</fullName>
    </submittedName>
</protein>
<comment type="caution">
    <text evidence="2">The sequence shown here is derived from an EMBL/GenBank/DDBJ whole genome shotgun (WGS) entry which is preliminary data.</text>
</comment>
<organism evidence="2 3">
    <name type="scientific">Oopsacas minuta</name>
    <dbReference type="NCBI Taxonomy" id="111878"/>
    <lineage>
        <taxon>Eukaryota</taxon>
        <taxon>Metazoa</taxon>
        <taxon>Porifera</taxon>
        <taxon>Hexactinellida</taxon>
        <taxon>Hexasterophora</taxon>
        <taxon>Lyssacinosida</taxon>
        <taxon>Leucopsacidae</taxon>
        <taxon>Oopsacas</taxon>
    </lineage>
</organism>
<accession>A0AAV7IWK0</accession>
<proteinExistence type="predicted"/>
<evidence type="ECO:0000313" key="3">
    <source>
        <dbReference type="Proteomes" id="UP001165289"/>
    </source>
</evidence>
<evidence type="ECO:0000313" key="2">
    <source>
        <dbReference type="EMBL" id="KAI6645646.1"/>
    </source>
</evidence>
<dbReference type="Proteomes" id="UP001165289">
    <property type="component" value="Unassembled WGS sequence"/>
</dbReference>
<keyword evidence="3" id="KW-1185">Reference proteome</keyword>
<dbReference type="EMBL" id="JAKMXF010000365">
    <property type="protein sequence ID" value="KAI6645646.1"/>
    <property type="molecule type" value="Genomic_DNA"/>
</dbReference>
<keyword evidence="1" id="KW-0175">Coiled coil</keyword>